<evidence type="ECO:0000313" key="2">
    <source>
        <dbReference type="WBParaSite" id="MhA1_Contig726.frz3.gene8"/>
    </source>
</evidence>
<dbReference type="Gene3D" id="1.10.418.10">
    <property type="entry name" value="Calponin-like domain"/>
    <property type="match status" value="1"/>
</dbReference>
<sequence>MDEQRFWSSALGEWICDCVCGTSSPSSKNSDPNLCGPIISESTWRSPANFDLQLRYSELCDSIALNLLFCFLSSANDQQQSSALLLFPSFSTTYKNSFLPIEDQQLHNCDRQRHFTVERSESLSSGFSSENNNNNNNVICAGSCQSIVKRLRQFQQLLRALCLFYQSNSLLIITLPKIHCIARSPSSGKLIKIFLTTLIFKH</sequence>
<reference evidence="2" key="1">
    <citation type="submission" date="2016-11" db="UniProtKB">
        <authorList>
            <consortium name="WormBaseParasite"/>
        </authorList>
    </citation>
    <scope>IDENTIFICATION</scope>
</reference>
<name>A0A1I8BWZ9_MELHA</name>
<evidence type="ECO:0000313" key="1">
    <source>
        <dbReference type="Proteomes" id="UP000095281"/>
    </source>
</evidence>
<protein>
    <submittedName>
        <fullName evidence="2">Uncharacterized protein</fullName>
    </submittedName>
</protein>
<accession>A0A1I8BWZ9</accession>
<dbReference type="InterPro" id="IPR036872">
    <property type="entry name" value="CH_dom_sf"/>
</dbReference>
<proteinExistence type="predicted"/>
<dbReference type="Proteomes" id="UP000095281">
    <property type="component" value="Unplaced"/>
</dbReference>
<dbReference type="WBParaSite" id="MhA1_Contig726.frz3.gene8">
    <property type="protein sequence ID" value="MhA1_Contig726.frz3.gene8"/>
    <property type="gene ID" value="MhA1_Contig726.frz3.gene8"/>
</dbReference>
<organism evidence="1 2">
    <name type="scientific">Meloidogyne hapla</name>
    <name type="common">Root-knot nematode worm</name>
    <dbReference type="NCBI Taxonomy" id="6305"/>
    <lineage>
        <taxon>Eukaryota</taxon>
        <taxon>Metazoa</taxon>
        <taxon>Ecdysozoa</taxon>
        <taxon>Nematoda</taxon>
        <taxon>Chromadorea</taxon>
        <taxon>Rhabditida</taxon>
        <taxon>Tylenchina</taxon>
        <taxon>Tylenchomorpha</taxon>
        <taxon>Tylenchoidea</taxon>
        <taxon>Meloidogynidae</taxon>
        <taxon>Meloidogyninae</taxon>
        <taxon>Meloidogyne</taxon>
    </lineage>
</organism>
<keyword evidence="1" id="KW-1185">Reference proteome</keyword>
<dbReference type="AlphaFoldDB" id="A0A1I8BWZ9"/>